<accession>A0A835Z7P3</accession>
<evidence type="ECO:0000256" key="3">
    <source>
        <dbReference type="ARBA" id="ARBA00022806"/>
    </source>
</evidence>
<dbReference type="SUPFAM" id="SSF52540">
    <property type="entry name" value="P-loop containing nucleoside triphosphate hydrolases"/>
    <property type="match status" value="2"/>
</dbReference>
<dbReference type="Pfam" id="PF04851">
    <property type="entry name" value="ResIII"/>
    <property type="match status" value="1"/>
</dbReference>
<reference evidence="6" key="1">
    <citation type="submission" date="2021-02" db="EMBL/GenBank/DDBJ databases">
        <title>First Annotated Genome of the Yellow-green Alga Tribonema minus.</title>
        <authorList>
            <person name="Mahan K.M."/>
        </authorList>
    </citation>
    <scope>NUCLEOTIDE SEQUENCE</scope>
    <source>
        <strain evidence="6">UTEX B ZZ1240</strain>
    </source>
</reference>
<comment type="caution">
    <text evidence="6">The sequence shown here is derived from an EMBL/GenBank/DDBJ whole genome shotgun (WGS) entry which is preliminary data.</text>
</comment>
<organism evidence="6 7">
    <name type="scientific">Tribonema minus</name>
    <dbReference type="NCBI Taxonomy" id="303371"/>
    <lineage>
        <taxon>Eukaryota</taxon>
        <taxon>Sar</taxon>
        <taxon>Stramenopiles</taxon>
        <taxon>Ochrophyta</taxon>
        <taxon>PX clade</taxon>
        <taxon>Xanthophyceae</taxon>
        <taxon>Tribonematales</taxon>
        <taxon>Tribonemataceae</taxon>
        <taxon>Tribonema</taxon>
    </lineage>
</organism>
<dbReference type="Proteomes" id="UP000664859">
    <property type="component" value="Unassembled WGS sequence"/>
</dbReference>
<dbReference type="GO" id="GO:0016787">
    <property type="term" value="F:hydrolase activity"/>
    <property type="evidence" value="ECO:0007669"/>
    <property type="project" value="UniProtKB-KW"/>
</dbReference>
<name>A0A835Z7P3_9STRA</name>
<feature type="domain" description="Helicase ATP-binding" evidence="5">
    <location>
        <begin position="110"/>
        <end position="258"/>
    </location>
</feature>
<dbReference type="InterPro" id="IPR014001">
    <property type="entry name" value="Helicase_ATP-bd"/>
</dbReference>
<keyword evidence="7" id="KW-1185">Reference proteome</keyword>
<evidence type="ECO:0000256" key="4">
    <source>
        <dbReference type="ARBA" id="ARBA00022840"/>
    </source>
</evidence>
<dbReference type="OrthoDB" id="205240at2759"/>
<dbReference type="CDD" id="cd17926">
    <property type="entry name" value="DEXHc_RE"/>
    <property type="match status" value="1"/>
</dbReference>
<keyword evidence="1" id="KW-0547">Nucleotide-binding</keyword>
<evidence type="ECO:0000313" key="7">
    <source>
        <dbReference type="Proteomes" id="UP000664859"/>
    </source>
</evidence>
<gene>
    <name evidence="6" type="ORF">JKP88DRAFT_241078</name>
</gene>
<dbReference type="Pfam" id="PF00271">
    <property type="entry name" value="Helicase_C"/>
    <property type="match status" value="1"/>
</dbReference>
<evidence type="ECO:0000313" key="6">
    <source>
        <dbReference type="EMBL" id="KAG5186470.1"/>
    </source>
</evidence>
<dbReference type="GO" id="GO:0005524">
    <property type="term" value="F:ATP binding"/>
    <property type="evidence" value="ECO:0007669"/>
    <property type="project" value="UniProtKB-KW"/>
</dbReference>
<dbReference type="PANTHER" id="PTHR11274:SF0">
    <property type="entry name" value="GENERAL TRANSCRIPTION AND DNA REPAIR FACTOR IIH HELICASE SUBUNIT XPB"/>
    <property type="match status" value="1"/>
</dbReference>
<proteinExistence type="predicted"/>
<dbReference type="PANTHER" id="PTHR11274">
    <property type="entry name" value="RAD25/XP-B DNA REPAIR HELICASE"/>
    <property type="match status" value="1"/>
</dbReference>
<protein>
    <submittedName>
        <fullName evidence="6">P-loop containing nucleoside triphosphate hydrolase protein</fullName>
    </submittedName>
</protein>
<sequence length="463" mass="50441">MATAVLQTCLRVPLTPEIQQLIAELSIEQNQLSALADPSTLVAYTIEETAAGTFVNLPKMWALDNLDKLGVTKIIGKQLPVTMLEDKDVVSTIRQLRPHQIEATKAVTKAFNTRYGGGALLVLSCGMGKTVTALHIAATLKLKCLIITHTDVLASQWAAAIMQYYPKARVGKIQQNTFDVEDKTHVIASLKSVATRQYDMAGAGCGLLVVDEVHRIASLQLHRAVANVGCKYRLGLSATPDRADGLSPFLKWGIGPVVYQLERDPTPDLRIFGIMLDSGPVYPKVVRKNGKSVANIAGMINLMTEDTDRAKMRQQVAAAWIRLCAKKGRKIIVLSDRIDLLKGLEKLMKDHVDGTSLLIGSAKRAVRDVAHLSQVILASYGIASEGFDVPSLDTIILLTPRSGANVITQCVGRIQRPGGKSPLVIDIVDSVGLFKGMFAKRCKVYEHLGGTITKYNERREILT</sequence>
<dbReference type="InterPro" id="IPR001650">
    <property type="entry name" value="Helicase_C-like"/>
</dbReference>
<evidence type="ECO:0000259" key="5">
    <source>
        <dbReference type="PROSITE" id="PS51192"/>
    </source>
</evidence>
<dbReference type="GO" id="GO:0097550">
    <property type="term" value="C:transcription preinitiation complex"/>
    <property type="evidence" value="ECO:0007669"/>
    <property type="project" value="TreeGrafter"/>
</dbReference>
<dbReference type="SMART" id="SM00487">
    <property type="entry name" value="DEXDc"/>
    <property type="match status" value="1"/>
</dbReference>
<keyword evidence="2 6" id="KW-0378">Hydrolase</keyword>
<dbReference type="GO" id="GO:0006367">
    <property type="term" value="P:transcription initiation at RNA polymerase II promoter"/>
    <property type="evidence" value="ECO:0007669"/>
    <property type="project" value="TreeGrafter"/>
</dbReference>
<evidence type="ECO:0000256" key="1">
    <source>
        <dbReference type="ARBA" id="ARBA00022741"/>
    </source>
</evidence>
<keyword evidence="4" id="KW-0067">ATP-binding</keyword>
<dbReference type="GO" id="GO:0003677">
    <property type="term" value="F:DNA binding"/>
    <property type="evidence" value="ECO:0007669"/>
    <property type="project" value="InterPro"/>
</dbReference>
<dbReference type="InterPro" id="IPR027417">
    <property type="entry name" value="P-loop_NTPase"/>
</dbReference>
<dbReference type="EMBL" id="JAFCMP010000112">
    <property type="protein sequence ID" value="KAG5186470.1"/>
    <property type="molecule type" value="Genomic_DNA"/>
</dbReference>
<dbReference type="GO" id="GO:0000112">
    <property type="term" value="C:nucleotide-excision repair factor 3 complex"/>
    <property type="evidence" value="ECO:0007669"/>
    <property type="project" value="TreeGrafter"/>
</dbReference>
<dbReference type="CDD" id="cd18785">
    <property type="entry name" value="SF2_C"/>
    <property type="match status" value="1"/>
</dbReference>
<dbReference type="InterPro" id="IPR006935">
    <property type="entry name" value="Helicase/UvrB_N"/>
</dbReference>
<evidence type="ECO:0000256" key="2">
    <source>
        <dbReference type="ARBA" id="ARBA00022801"/>
    </source>
</evidence>
<keyword evidence="3" id="KW-0347">Helicase</keyword>
<dbReference type="InterPro" id="IPR050615">
    <property type="entry name" value="ATP-dep_DNA_Helicase"/>
</dbReference>
<dbReference type="PROSITE" id="PS51192">
    <property type="entry name" value="HELICASE_ATP_BIND_1"/>
    <property type="match status" value="1"/>
</dbReference>
<dbReference type="AlphaFoldDB" id="A0A835Z7P3"/>
<dbReference type="GO" id="GO:0005675">
    <property type="term" value="C:transcription factor TFIIH holo complex"/>
    <property type="evidence" value="ECO:0007669"/>
    <property type="project" value="TreeGrafter"/>
</dbReference>
<dbReference type="GO" id="GO:0043138">
    <property type="term" value="F:3'-5' DNA helicase activity"/>
    <property type="evidence" value="ECO:0007669"/>
    <property type="project" value="TreeGrafter"/>
</dbReference>
<dbReference type="Gene3D" id="3.40.50.300">
    <property type="entry name" value="P-loop containing nucleotide triphosphate hydrolases"/>
    <property type="match status" value="2"/>
</dbReference>